<dbReference type="InterPro" id="IPR022136">
    <property type="entry name" value="DUF3668"/>
</dbReference>
<evidence type="ECO:0000259" key="3">
    <source>
        <dbReference type="Pfam" id="PF00168"/>
    </source>
</evidence>
<evidence type="ECO:0000313" key="5">
    <source>
        <dbReference type="Proteomes" id="UP000694865"/>
    </source>
</evidence>
<feature type="compositionally biased region" description="Basic and acidic residues" evidence="2">
    <location>
        <begin position="432"/>
        <end position="447"/>
    </location>
</feature>
<dbReference type="PANTHER" id="PTHR21574:SF0">
    <property type="entry name" value="CENTROSOMAL PROTEIN OF 120 KDA"/>
    <property type="match status" value="1"/>
</dbReference>
<feature type="compositionally biased region" description="Polar residues" evidence="2">
    <location>
        <begin position="403"/>
        <end position="413"/>
    </location>
</feature>
<proteinExistence type="predicted"/>
<feature type="region of interest" description="Disordered" evidence="2">
    <location>
        <begin position="355"/>
        <end position="463"/>
    </location>
</feature>
<feature type="compositionally biased region" description="Polar residues" evidence="2">
    <location>
        <begin position="641"/>
        <end position="650"/>
    </location>
</feature>
<dbReference type="InterPro" id="IPR039893">
    <property type="entry name" value="CEP120-like"/>
</dbReference>
<organism evidence="5 6">
    <name type="scientific">Saccoglossus kowalevskii</name>
    <name type="common">Acorn worm</name>
    <dbReference type="NCBI Taxonomy" id="10224"/>
    <lineage>
        <taxon>Eukaryota</taxon>
        <taxon>Metazoa</taxon>
        <taxon>Hemichordata</taxon>
        <taxon>Enteropneusta</taxon>
        <taxon>Harrimaniidae</taxon>
        <taxon>Saccoglossus</taxon>
    </lineage>
</organism>
<dbReference type="InterPro" id="IPR035892">
    <property type="entry name" value="C2_domain_sf"/>
</dbReference>
<gene>
    <name evidence="6" type="primary">LOC100367156</name>
</gene>
<keyword evidence="5" id="KW-1185">Reference proteome</keyword>
<feature type="domain" description="C2" evidence="3">
    <location>
        <begin position="9"/>
        <end position="120"/>
    </location>
</feature>
<dbReference type="RefSeq" id="XP_006812274.1">
    <property type="nucleotide sequence ID" value="XM_006812211.1"/>
</dbReference>
<feature type="compositionally biased region" description="Polar residues" evidence="2">
    <location>
        <begin position="377"/>
        <end position="391"/>
    </location>
</feature>
<name>A0ABM0LWY3_SACKO</name>
<feature type="region of interest" description="Disordered" evidence="2">
    <location>
        <begin position="143"/>
        <end position="166"/>
    </location>
</feature>
<evidence type="ECO:0000313" key="6">
    <source>
        <dbReference type="RefSeq" id="XP_006812274.1"/>
    </source>
</evidence>
<protein>
    <submittedName>
        <fullName evidence="6">Centrosomal protein of 120 kDa-like</fullName>
    </submittedName>
</protein>
<dbReference type="Proteomes" id="UP000694865">
    <property type="component" value="Unplaced"/>
</dbReference>
<evidence type="ECO:0000256" key="1">
    <source>
        <dbReference type="SAM" id="Coils"/>
    </source>
</evidence>
<sequence>MVGKEQYLVVVSILDGRRFPKRGKNKLIVETKFDGELLSTDPVDHIETPEFSTELAWELSKKALHQHRLQRTPIKLQCYAVDTLTNARENVGYVMLDLRTAAFQEDILAKAPVQSRWYPLLNTKYARLKPEVRISITLENDNQQEESFKARGAPPRKAQGQPDSDEELDVKMLQPVLNDLEGYYQIGPEHKCSDMFVMSVTIGFAANLTQLVPSSMSLPARDSGFFFYYNMFGNDVTNEVFHDLLNPTFPAERASVRLRSSPAALQLYFVSQPSLQAYLCVGDQSLGNATIPLAGLMKKDNIPLLDTQPVAIEGAFRLIPPQRTQQQLPPVPIDLAPVVGVSVSLRREEISLKAPVIMPTPQTPEKQSMDQKAEKITTPQKSQQEQPTKLNHSPPEKLERPHQATSPPNSLGSYTPIDDSKTTSDELSSLTLEDKDVKRRKDGERPKANIGVGLEPESNSTSSHPVLAVDAAAHHYSFSIDLRSIKDVDTPTAVNIFLRYTYPFFGSSAPIMTHPPVEVRRNTEVLLPHSFCAFDFATASQQLKETFLRIPLLVEVWHRDKMTQDALLGIARFSMVHILNAEKARVASKFEGSPQGWRQIYSERVPVESTDGKQRKIAELHLVVGLEDYGPINTREVLLSTEPSQSSTTEIKPKEPKRDDVEKAKDARETLEYKTAMELEMWKEAQEELYEQQLKDKEVLHMKALAEEWKRRDKERELLVRKKVDEYGRLEDQLRLAITDVERRERQLAANESEVMRLKSDLQRDYERKLAEIKDASHRMKEDCIHQVEMERSKVRDLEEQKQRLQEQLTMSERKIEEKEKDFQVYRGQINTKPEVRLQSEINLLTLEKVELERKLDAITKSKLHYKQQWGRALKELARLKQKEQAEARTRLKRQQQELEHMRLRYLAAEEKEVVKSEKKELEEIKGELSKFQQELQQQKQQAEAKPAEEHILKVVQHDDLDSSLDEHIGRLVEERDTLLRTGVYSHQDRIITELDKQIREAIASKS</sequence>
<dbReference type="InterPro" id="IPR000008">
    <property type="entry name" value="C2_dom"/>
</dbReference>
<evidence type="ECO:0000256" key="2">
    <source>
        <dbReference type="SAM" id="MobiDB-lite"/>
    </source>
</evidence>
<dbReference type="SUPFAM" id="SSF49562">
    <property type="entry name" value="C2 domain (Calcium/lipid-binding domain, CaLB)"/>
    <property type="match status" value="1"/>
</dbReference>
<accession>A0ABM0LWY3</accession>
<feature type="region of interest" description="Disordered" evidence="2">
    <location>
        <begin position="640"/>
        <end position="663"/>
    </location>
</feature>
<dbReference type="Gene3D" id="2.60.40.150">
    <property type="entry name" value="C2 domain"/>
    <property type="match status" value="1"/>
</dbReference>
<dbReference type="GeneID" id="100367156"/>
<feature type="domain" description="DUF3668" evidence="4">
    <location>
        <begin position="173"/>
        <end position="347"/>
    </location>
</feature>
<dbReference type="Pfam" id="PF12416">
    <property type="entry name" value="DUF3668"/>
    <property type="match status" value="1"/>
</dbReference>
<feature type="compositionally biased region" description="Basic and acidic residues" evidence="2">
    <location>
        <begin position="651"/>
        <end position="663"/>
    </location>
</feature>
<keyword evidence="1" id="KW-0175">Coiled coil</keyword>
<evidence type="ECO:0000259" key="4">
    <source>
        <dbReference type="Pfam" id="PF12416"/>
    </source>
</evidence>
<feature type="coiled-coil region" evidence="1">
    <location>
        <begin position="741"/>
        <end position="946"/>
    </location>
</feature>
<dbReference type="PANTHER" id="PTHR21574">
    <property type="entry name" value="CENTROSOMAL PROTEIN OF 120 KDA"/>
    <property type="match status" value="1"/>
</dbReference>
<dbReference type="Pfam" id="PF00168">
    <property type="entry name" value="C2"/>
    <property type="match status" value="1"/>
</dbReference>
<reference evidence="6" key="1">
    <citation type="submission" date="2025-08" db="UniProtKB">
        <authorList>
            <consortium name="RefSeq"/>
        </authorList>
    </citation>
    <scope>IDENTIFICATION</scope>
    <source>
        <tissue evidence="6">Testes</tissue>
    </source>
</reference>